<dbReference type="PANTHER" id="PTHR30349:SF64">
    <property type="entry name" value="PROPHAGE INTEGRASE INTD-RELATED"/>
    <property type="match status" value="1"/>
</dbReference>
<comment type="caution">
    <text evidence="5">The sequence shown here is derived from an EMBL/GenBank/DDBJ whole genome shotgun (WGS) entry which is preliminary data.</text>
</comment>
<evidence type="ECO:0000256" key="1">
    <source>
        <dbReference type="ARBA" id="ARBA00008857"/>
    </source>
</evidence>
<dbReference type="EMBL" id="LQOJ01000048">
    <property type="protein sequence ID" value="ORV00985.1"/>
    <property type="molecule type" value="Genomic_DNA"/>
</dbReference>
<name>A0A1X1R7R9_MYCFA</name>
<dbReference type="STRING" id="1793.AWC04_15040"/>
<evidence type="ECO:0000259" key="4">
    <source>
        <dbReference type="PROSITE" id="PS51898"/>
    </source>
</evidence>
<evidence type="ECO:0000313" key="5">
    <source>
        <dbReference type="EMBL" id="ORV00985.1"/>
    </source>
</evidence>
<dbReference type="GO" id="GO:0003677">
    <property type="term" value="F:DNA binding"/>
    <property type="evidence" value="ECO:0007669"/>
    <property type="project" value="UniProtKB-KW"/>
</dbReference>
<dbReference type="Proteomes" id="UP000193484">
    <property type="component" value="Unassembled WGS sequence"/>
</dbReference>
<sequence>MNKLEDESDGVQWRVKLRVGKDPRSGKWKWTNKKFGTKREALDYYDQVKQALKDGTYALPTGDTVDAVVTAWLASLHRSRPTSLRGATYDITPLRQVYGALPIQELTRVHIDALVTDLKKGGVIPTPKSTPEEPRYRRPNAVRSLNKTIEATENLLDYAITRKLVSRNVAMDVERFEKGDSIVQTLNLDQIEKVLAQGDKERDAHLYHMALSGFRRQDMAGLRWSDVDLDKRTVTLQRGRVQNGADVVEDRQKTKSSRRELPLDDTMTEVFRKAKLRQKQDRLAAGGAYRGGKYVLSNALGEPERPDHLSRRWTRCLRIAKVPHVRLHDARHSCGTLMQARGVPIAVIAAWLGHSSPDVTARLYLHSDTDSLRDAANVLGEIRGKKSVGE</sequence>
<dbReference type="Gene3D" id="1.10.150.130">
    <property type="match status" value="1"/>
</dbReference>
<reference evidence="5 6" key="1">
    <citation type="submission" date="2016-01" db="EMBL/GenBank/DDBJ databases">
        <title>The new phylogeny of the genus Mycobacterium.</title>
        <authorList>
            <person name="Tarcisio F."/>
            <person name="Conor M."/>
            <person name="Antonella G."/>
            <person name="Elisabetta G."/>
            <person name="Giulia F.S."/>
            <person name="Sara T."/>
            <person name="Anna F."/>
            <person name="Clotilde B."/>
            <person name="Roberto B."/>
            <person name="Veronica D.S."/>
            <person name="Fabio R."/>
            <person name="Monica P."/>
            <person name="Olivier J."/>
            <person name="Enrico T."/>
            <person name="Nicola S."/>
        </authorList>
    </citation>
    <scope>NUCLEOTIDE SEQUENCE [LARGE SCALE GENOMIC DNA]</scope>
    <source>
        <strain evidence="5 6">DSM 44179</strain>
    </source>
</reference>
<evidence type="ECO:0000256" key="3">
    <source>
        <dbReference type="ARBA" id="ARBA00023172"/>
    </source>
</evidence>
<protein>
    <recommendedName>
        <fullName evidence="4">Tyr recombinase domain-containing protein</fullName>
    </recommendedName>
</protein>
<accession>A0A1X1R7R9</accession>
<dbReference type="PANTHER" id="PTHR30349">
    <property type="entry name" value="PHAGE INTEGRASE-RELATED"/>
    <property type="match status" value="1"/>
</dbReference>
<evidence type="ECO:0000256" key="2">
    <source>
        <dbReference type="ARBA" id="ARBA00023125"/>
    </source>
</evidence>
<keyword evidence="3" id="KW-0233">DNA recombination</keyword>
<keyword evidence="6" id="KW-1185">Reference proteome</keyword>
<proteinExistence type="inferred from homology"/>
<dbReference type="InterPro" id="IPR050090">
    <property type="entry name" value="Tyrosine_recombinase_XerCD"/>
</dbReference>
<dbReference type="GO" id="GO:0006310">
    <property type="term" value="P:DNA recombination"/>
    <property type="evidence" value="ECO:0007669"/>
    <property type="project" value="UniProtKB-KW"/>
</dbReference>
<organism evidence="5 6">
    <name type="scientific">Mycolicibacterium fallax</name>
    <name type="common">Mycobacterium fallax</name>
    <dbReference type="NCBI Taxonomy" id="1793"/>
    <lineage>
        <taxon>Bacteria</taxon>
        <taxon>Bacillati</taxon>
        <taxon>Actinomycetota</taxon>
        <taxon>Actinomycetes</taxon>
        <taxon>Mycobacteriales</taxon>
        <taxon>Mycobacteriaceae</taxon>
        <taxon>Mycolicibacterium</taxon>
    </lineage>
</organism>
<dbReference type="InterPro" id="IPR002104">
    <property type="entry name" value="Integrase_catalytic"/>
</dbReference>
<gene>
    <name evidence="5" type="ORF">AWC04_15040</name>
</gene>
<evidence type="ECO:0000313" key="6">
    <source>
        <dbReference type="Proteomes" id="UP000193484"/>
    </source>
</evidence>
<dbReference type="InterPro" id="IPR013762">
    <property type="entry name" value="Integrase-like_cat_sf"/>
</dbReference>
<dbReference type="InterPro" id="IPR011010">
    <property type="entry name" value="DNA_brk_join_enz"/>
</dbReference>
<keyword evidence="2" id="KW-0238">DNA-binding</keyword>
<dbReference type="Gene3D" id="1.10.443.10">
    <property type="entry name" value="Intergrase catalytic core"/>
    <property type="match status" value="1"/>
</dbReference>
<dbReference type="CDD" id="cd01189">
    <property type="entry name" value="INT_ICEBs1_C_like"/>
    <property type="match status" value="1"/>
</dbReference>
<dbReference type="InterPro" id="IPR010998">
    <property type="entry name" value="Integrase_recombinase_N"/>
</dbReference>
<dbReference type="SUPFAM" id="SSF56349">
    <property type="entry name" value="DNA breaking-rejoining enzymes"/>
    <property type="match status" value="1"/>
</dbReference>
<feature type="domain" description="Tyr recombinase" evidence="4">
    <location>
        <begin position="181"/>
        <end position="377"/>
    </location>
</feature>
<dbReference type="Pfam" id="PF00589">
    <property type="entry name" value="Phage_integrase"/>
    <property type="match status" value="1"/>
</dbReference>
<dbReference type="PROSITE" id="PS51898">
    <property type="entry name" value="TYR_RECOMBINASE"/>
    <property type="match status" value="1"/>
</dbReference>
<comment type="similarity">
    <text evidence="1">Belongs to the 'phage' integrase family.</text>
</comment>
<dbReference type="AlphaFoldDB" id="A0A1X1R7R9"/>
<dbReference type="RefSeq" id="WP_163742619.1">
    <property type="nucleotide sequence ID" value="NZ_AP022603.1"/>
</dbReference>
<dbReference type="GO" id="GO:0015074">
    <property type="term" value="P:DNA integration"/>
    <property type="evidence" value="ECO:0007669"/>
    <property type="project" value="InterPro"/>
</dbReference>